<dbReference type="GO" id="GO:0035099">
    <property type="term" value="P:hemocyte migration"/>
    <property type="evidence" value="ECO:0007669"/>
    <property type="project" value="TreeGrafter"/>
</dbReference>
<accession>A0A0T6BAC6</accession>
<sequence>MATVINNCAVCWTTIVLCVITAISCRATPEEVKLWREMNKRVASFVCGEPRPRSFQVSTLFPDLSENFVDPFYVVLHRCDETTGCCKNKTEVCKMQQSTSVDIVFSMIRDGGKFISLKAENHTSCGCESRHSTIK</sequence>
<comment type="caution">
    <text evidence="3">The sequence shown here is derived from an EMBL/GenBank/DDBJ whole genome shotgun (WGS) entry which is preliminary data.</text>
</comment>
<dbReference type="InterPro" id="IPR000072">
    <property type="entry name" value="PDGF/VEGF_dom"/>
</dbReference>
<name>A0A0T6BAC6_9SCAR</name>
<organism evidence="3 4">
    <name type="scientific">Oryctes borbonicus</name>
    <dbReference type="NCBI Taxonomy" id="1629725"/>
    <lineage>
        <taxon>Eukaryota</taxon>
        <taxon>Metazoa</taxon>
        <taxon>Ecdysozoa</taxon>
        <taxon>Arthropoda</taxon>
        <taxon>Hexapoda</taxon>
        <taxon>Insecta</taxon>
        <taxon>Pterygota</taxon>
        <taxon>Neoptera</taxon>
        <taxon>Endopterygota</taxon>
        <taxon>Coleoptera</taxon>
        <taxon>Polyphaga</taxon>
        <taxon>Scarabaeiformia</taxon>
        <taxon>Scarabaeidae</taxon>
        <taxon>Dynastinae</taxon>
        <taxon>Oryctes</taxon>
    </lineage>
</organism>
<keyword evidence="1" id="KW-0732">Signal</keyword>
<evidence type="ECO:0000256" key="1">
    <source>
        <dbReference type="SAM" id="SignalP"/>
    </source>
</evidence>
<gene>
    <name evidence="3" type="ORF">AMK59_1573</name>
</gene>
<dbReference type="AlphaFoldDB" id="A0A0T6BAC6"/>
<dbReference type="InterPro" id="IPR029034">
    <property type="entry name" value="Cystine-knot_cytokine"/>
</dbReference>
<protein>
    <recommendedName>
        <fullName evidence="2">Platelet-derived growth factor (PDGF) family profile domain-containing protein</fullName>
    </recommendedName>
</protein>
<reference evidence="3 4" key="1">
    <citation type="submission" date="2015-09" db="EMBL/GenBank/DDBJ databases">
        <title>Draft genome of the scarab beetle Oryctes borbonicus.</title>
        <authorList>
            <person name="Meyer J.M."/>
            <person name="Markov G.V."/>
            <person name="Baskaran P."/>
            <person name="Herrmann M."/>
            <person name="Sommer R.J."/>
            <person name="Roedelsperger C."/>
        </authorList>
    </citation>
    <scope>NUCLEOTIDE SEQUENCE [LARGE SCALE GENOMIC DNA]</scope>
    <source>
        <strain evidence="3">OB123</strain>
        <tissue evidence="3">Whole animal</tissue>
    </source>
</reference>
<keyword evidence="4" id="KW-1185">Reference proteome</keyword>
<dbReference type="PANTHER" id="PTHR21719:SF1">
    <property type="entry name" value="FI06402P-RELATED"/>
    <property type="match status" value="1"/>
</dbReference>
<evidence type="ECO:0000313" key="3">
    <source>
        <dbReference type="EMBL" id="KRT84222.1"/>
    </source>
</evidence>
<dbReference type="Proteomes" id="UP000051574">
    <property type="component" value="Unassembled WGS sequence"/>
</dbReference>
<feature type="chain" id="PRO_5006668507" description="Platelet-derived growth factor (PDGF) family profile domain-containing protein" evidence="1">
    <location>
        <begin position="28"/>
        <end position="135"/>
    </location>
</feature>
<dbReference type="EMBL" id="LJIG01002718">
    <property type="protein sequence ID" value="KRT84222.1"/>
    <property type="molecule type" value="Genomic_DNA"/>
</dbReference>
<evidence type="ECO:0000259" key="2">
    <source>
        <dbReference type="PROSITE" id="PS50278"/>
    </source>
</evidence>
<dbReference type="PANTHER" id="PTHR21719">
    <property type="entry name" value="FI06402P-RELATED"/>
    <property type="match status" value="1"/>
</dbReference>
<dbReference type="Gene3D" id="2.10.90.10">
    <property type="entry name" value="Cystine-knot cytokines"/>
    <property type="match status" value="1"/>
</dbReference>
<dbReference type="SUPFAM" id="SSF57501">
    <property type="entry name" value="Cystine-knot cytokines"/>
    <property type="match status" value="1"/>
</dbReference>
<dbReference type="GO" id="GO:0016020">
    <property type="term" value="C:membrane"/>
    <property type="evidence" value="ECO:0007669"/>
    <property type="project" value="InterPro"/>
</dbReference>
<proteinExistence type="predicted"/>
<evidence type="ECO:0000313" key="4">
    <source>
        <dbReference type="Proteomes" id="UP000051574"/>
    </source>
</evidence>
<feature type="domain" description="Platelet-derived growth factor (PDGF) family profile" evidence="2">
    <location>
        <begin position="49"/>
        <end position="132"/>
    </location>
</feature>
<dbReference type="PROSITE" id="PS50278">
    <property type="entry name" value="PDGF_2"/>
    <property type="match status" value="1"/>
</dbReference>
<dbReference type="GO" id="GO:0008083">
    <property type="term" value="F:growth factor activity"/>
    <property type="evidence" value="ECO:0007669"/>
    <property type="project" value="InterPro"/>
</dbReference>
<feature type="signal peptide" evidence="1">
    <location>
        <begin position="1"/>
        <end position="27"/>
    </location>
</feature>
<dbReference type="OrthoDB" id="6677701at2759"/>